<proteinExistence type="predicted"/>
<protein>
    <submittedName>
        <fullName evidence="1">Uncharacterized protein</fullName>
    </submittedName>
</protein>
<dbReference type="EMBL" id="SSTG01000068">
    <property type="protein sequence ID" value="THG50691.1"/>
    <property type="molecule type" value="Genomic_DNA"/>
</dbReference>
<reference evidence="1" key="1">
    <citation type="submission" date="2019-04" db="EMBL/GenBank/DDBJ databases">
        <title>Microbes associate with the intestines of laboratory mice.</title>
        <authorList>
            <person name="Navarre W."/>
            <person name="Wong E."/>
            <person name="Huang K.C."/>
            <person name="Tropini C."/>
            <person name="Ng K."/>
            <person name="Yu B."/>
        </authorList>
    </citation>
    <scope>NUCLEOTIDE SEQUENCE</scope>
    <source>
        <strain evidence="1">NM86_A22</strain>
    </source>
</reference>
<name>A0AC61S535_9BACT</name>
<sequence>MPILWSKYMKTFKNKIMKSANFQPNNDWRSLTIYQVMVGSFLHGKGGAEGYNDLWGPSGERKDGNLRGVIDALDHIKGLGVNAIWLTPIFDSSESDGDEKLQASGYFANDYFKIDPHFGTDDDLRELVYKAHERGLYVFLDGVFGHHGGVKSPSPSGFNIDSTPVQSDRGEEGGTGNVKYPESLDYFREVATYWIDNFDIDGWRFDQAYQLCQNGHNYWCEISEAVRNLCDKRRGQGKQWGILGYMVGEDWSDAGGISSRVYRDGGLKSAFDFDGKQLISGSMGESDSGGLDNGWDDVMKVYSSPAERGYYPDDVLPNLFLSNHDGVRVADNFYDGNNEINLMTRFAILAGYPGPVTLYYGDEFADLSRDCDGAQPDNASRTSGHLTPEDDRERRLANYVRDVITFRRDNPAMWRGLQEFDRYKLGDAEILVVVKFDEDTGNRVAMVFADRDASVTVEGVDGPINVRGYMPELVKLS</sequence>
<keyword evidence="2" id="KW-1185">Reference proteome</keyword>
<evidence type="ECO:0000313" key="2">
    <source>
        <dbReference type="Proteomes" id="UP000305401"/>
    </source>
</evidence>
<evidence type="ECO:0000313" key="1">
    <source>
        <dbReference type="EMBL" id="THG50691.1"/>
    </source>
</evidence>
<organism evidence="1 2">
    <name type="scientific">Muribaculum caecicola</name>
    <dbReference type="NCBI Taxonomy" id="3038144"/>
    <lineage>
        <taxon>Bacteria</taxon>
        <taxon>Pseudomonadati</taxon>
        <taxon>Bacteroidota</taxon>
        <taxon>Bacteroidia</taxon>
        <taxon>Bacteroidales</taxon>
        <taxon>Muribaculaceae</taxon>
        <taxon>Muribaculum</taxon>
    </lineage>
</organism>
<gene>
    <name evidence="1" type="ORF">E5990_06450</name>
</gene>
<accession>A0AC61S535</accession>
<dbReference type="Proteomes" id="UP000305401">
    <property type="component" value="Unassembled WGS sequence"/>
</dbReference>
<comment type="caution">
    <text evidence="1">The sequence shown here is derived from an EMBL/GenBank/DDBJ whole genome shotgun (WGS) entry which is preliminary data.</text>
</comment>